<organism evidence="2 3">
    <name type="scientific">Hondaea fermentalgiana</name>
    <dbReference type="NCBI Taxonomy" id="2315210"/>
    <lineage>
        <taxon>Eukaryota</taxon>
        <taxon>Sar</taxon>
        <taxon>Stramenopiles</taxon>
        <taxon>Bigyra</taxon>
        <taxon>Labyrinthulomycetes</taxon>
        <taxon>Thraustochytrida</taxon>
        <taxon>Thraustochytriidae</taxon>
        <taxon>Hondaea</taxon>
    </lineage>
</organism>
<feature type="compositionally biased region" description="Polar residues" evidence="1">
    <location>
        <begin position="161"/>
        <end position="174"/>
    </location>
</feature>
<accession>A0A2R5GMU1</accession>
<dbReference type="AlphaFoldDB" id="A0A2R5GMU1"/>
<dbReference type="EMBL" id="BEYU01000116">
    <property type="protein sequence ID" value="GBG32207.1"/>
    <property type="molecule type" value="Genomic_DNA"/>
</dbReference>
<feature type="region of interest" description="Disordered" evidence="1">
    <location>
        <begin position="1"/>
        <end position="49"/>
    </location>
</feature>
<name>A0A2R5GMU1_9STRA</name>
<feature type="compositionally biased region" description="Pro residues" evidence="1">
    <location>
        <begin position="205"/>
        <end position="216"/>
    </location>
</feature>
<keyword evidence="3" id="KW-1185">Reference proteome</keyword>
<reference evidence="2 3" key="1">
    <citation type="submission" date="2017-12" db="EMBL/GenBank/DDBJ databases">
        <title>Sequencing, de novo assembly and annotation of complete genome of a new Thraustochytrid species, strain FCC1311.</title>
        <authorList>
            <person name="Sedici K."/>
            <person name="Godart F."/>
            <person name="Aiese Cigliano R."/>
            <person name="Sanseverino W."/>
            <person name="Barakat M."/>
            <person name="Ortet P."/>
            <person name="Marechal E."/>
            <person name="Cagnac O."/>
            <person name="Amato A."/>
        </authorList>
    </citation>
    <scope>NUCLEOTIDE SEQUENCE [LARGE SCALE GENOMIC DNA]</scope>
</reference>
<sequence length="439" mass="47569">MHLRKSKYGPGDEDGPGSGREENLMQNNNVPKLELCAGQAPTRRGANRPSLRQALATVDAAPNHEHRVGRQRIQSAETALPDLDLKENRGRLAARNDPPRTIGVTSANIGARLASRNPIANIRRRRFHTPPIKAINAQNIGEGLLPHVPFALDDNPIEDPSMSTAVGATSSSTLPARLDDETDEIEGTDSGKISLEAASPGKITPRPPAGAPPDVAPPSHRATMPARPSSVQENLIQNKTSHDGSSAHPVKTNLEHAITRRIDGPPSADEELSHSIQNMFVERSGMARSSGPLEPISRRKHVALEARSGPLKAHDNDAEHMPQPPPLREMHRLLRLEAPTNKNRPAARHRHRSSDFAQRSATLDTAFDIKRSSTPAQHGDDGRRTPTMRRDGATCSKKELPVIGTLSSISGLRRAVSAEESTWNGHGRTDPSIAFVNCE</sequence>
<feature type="region of interest" description="Disordered" evidence="1">
    <location>
        <begin position="156"/>
        <end position="231"/>
    </location>
</feature>
<evidence type="ECO:0000313" key="3">
    <source>
        <dbReference type="Proteomes" id="UP000241890"/>
    </source>
</evidence>
<feature type="region of interest" description="Disordered" evidence="1">
    <location>
        <begin position="339"/>
        <end position="394"/>
    </location>
</feature>
<protein>
    <submittedName>
        <fullName evidence="2">Uncharacterized protein</fullName>
    </submittedName>
</protein>
<dbReference type="Proteomes" id="UP000241890">
    <property type="component" value="Unassembled WGS sequence"/>
</dbReference>
<comment type="caution">
    <text evidence="2">The sequence shown here is derived from an EMBL/GenBank/DDBJ whole genome shotgun (WGS) entry which is preliminary data.</text>
</comment>
<gene>
    <name evidence="2" type="ORF">FCC1311_084322</name>
</gene>
<evidence type="ECO:0000256" key="1">
    <source>
        <dbReference type="SAM" id="MobiDB-lite"/>
    </source>
</evidence>
<feature type="compositionally biased region" description="Basic and acidic residues" evidence="1">
    <location>
        <begin position="378"/>
        <end position="394"/>
    </location>
</feature>
<evidence type="ECO:0000313" key="2">
    <source>
        <dbReference type="EMBL" id="GBG32207.1"/>
    </source>
</evidence>
<dbReference type="InParanoid" id="A0A2R5GMU1"/>
<proteinExistence type="predicted"/>